<comment type="caution">
    <text evidence="2">The sequence shown here is derived from an EMBL/GenBank/DDBJ whole genome shotgun (WGS) entry which is preliminary data.</text>
</comment>
<evidence type="ECO:0000313" key="2">
    <source>
        <dbReference type="EMBL" id="KAL1129284.1"/>
    </source>
</evidence>
<organism evidence="2 3">
    <name type="scientific">Ranatra chinensis</name>
    <dbReference type="NCBI Taxonomy" id="642074"/>
    <lineage>
        <taxon>Eukaryota</taxon>
        <taxon>Metazoa</taxon>
        <taxon>Ecdysozoa</taxon>
        <taxon>Arthropoda</taxon>
        <taxon>Hexapoda</taxon>
        <taxon>Insecta</taxon>
        <taxon>Pterygota</taxon>
        <taxon>Neoptera</taxon>
        <taxon>Paraneoptera</taxon>
        <taxon>Hemiptera</taxon>
        <taxon>Heteroptera</taxon>
        <taxon>Panheteroptera</taxon>
        <taxon>Nepomorpha</taxon>
        <taxon>Nepidae</taxon>
        <taxon>Ranatrinae</taxon>
        <taxon>Ranatra</taxon>
    </lineage>
</organism>
<evidence type="ECO:0000313" key="3">
    <source>
        <dbReference type="Proteomes" id="UP001558652"/>
    </source>
</evidence>
<feature type="compositionally biased region" description="Gly residues" evidence="1">
    <location>
        <begin position="149"/>
        <end position="160"/>
    </location>
</feature>
<dbReference type="Proteomes" id="UP001558652">
    <property type="component" value="Unassembled WGS sequence"/>
</dbReference>
<gene>
    <name evidence="2" type="ORF">AAG570_013813</name>
</gene>
<feature type="region of interest" description="Disordered" evidence="1">
    <location>
        <begin position="177"/>
        <end position="229"/>
    </location>
</feature>
<name>A0ABD0Z1I5_9HEMI</name>
<keyword evidence="3" id="KW-1185">Reference proteome</keyword>
<proteinExistence type="predicted"/>
<reference evidence="2 3" key="1">
    <citation type="submission" date="2024-07" db="EMBL/GenBank/DDBJ databases">
        <title>Chromosome-level genome assembly of the water stick insect Ranatra chinensis (Heteroptera: Nepidae).</title>
        <authorList>
            <person name="Liu X."/>
        </authorList>
    </citation>
    <scope>NUCLEOTIDE SEQUENCE [LARGE SCALE GENOMIC DNA]</scope>
    <source>
        <strain evidence="2">Cailab_2021Rc</strain>
        <tissue evidence="2">Muscle</tissue>
    </source>
</reference>
<feature type="region of interest" description="Disordered" evidence="1">
    <location>
        <begin position="117"/>
        <end position="160"/>
    </location>
</feature>
<feature type="compositionally biased region" description="Gly residues" evidence="1">
    <location>
        <begin position="117"/>
        <end position="135"/>
    </location>
</feature>
<dbReference type="EMBL" id="JBFDAA010000009">
    <property type="protein sequence ID" value="KAL1129284.1"/>
    <property type="molecule type" value="Genomic_DNA"/>
</dbReference>
<feature type="region of interest" description="Disordered" evidence="1">
    <location>
        <begin position="54"/>
        <end position="84"/>
    </location>
</feature>
<dbReference type="AlphaFoldDB" id="A0ABD0Z1I5"/>
<sequence length="393" mass="42147">MASKRRNMFYENKKRETTEIGREHVFRVHGKFRDSGTARVIGTGCMRLALPAGTKVHHQDGPQLFKTRSGKMPSDRSGAGSSEKVTRPLLWSHRPLRALEGRVRAAGRGAVCEVREGGGWGGEGGRAGGREGGGTCAPSPPLPSPPATGRGGAGRGGVGGGCPAAAVAAQWCAGPRHVRTRTSPPRPYARSLARSHARSFVRTRSATPPPPRRSPYSADTEEWRTADTTPPPHCPCSGLLSAMFRALLSDVRPHTAQNVTSLCVEFCLSQHVLLRFRPPECNVPRTAVRRATTYCTKCDVTTCGILSLITCSGLLSAMFRALLSDVRPHTAQNVTSLCVEFCLSQHVLLMLRPPECNVPRTAVRRATTYCTKCDVTVCGILSLITCSAQAAAS</sequence>
<protein>
    <submittedName>
        <fullName evidence="2">Uncharacterized protein</fullName>
    </submittedName>
</protein>
<evidence type="ECO:0000256" key="1">
    <source>
        <dbReference type="SAM" id="MobiDB-lite"/>
    </source>
</evidence>
<accession>A0ABD0Z1I5</accession>